<evidence type="ECO:0008006" key="4">
    <source>
        <dbReference type="Google" id="ProtNLM"/>
    </source>
</evidence>
<proteinExistence type="predicted"/>
<dbReference type="PANTHER" id="PTHR34309">
    <property type="entry name" value="SLR1406 PROTEIN"/>
    <property type="match status" value="1"/>
</dbReference>
<keyword evidence="1" id="KW-0732">Signal</keyword>
<dbReference type="EMBL" id="CP016346">
    <property type="protein sequence ID" value="ANQ14511.1"/>
    <property type="molecule type" value="Genomic_DNA"/>
</dbReference>
<dbReference type="InterPro" id="IPR005624">
    <property type="entry name" value="PduO/GlcC-like"/>
</dbReference>
<name>A0AAN1CXR2_VIBNA</name>
<dbReference type="Pfam" id="PF03928">
    <property type="entry name" value="HbpS-like"/>
    <property type="match status" value="1"/>
</dbReference>
<accession>A0AAN1CXR2</accession>
<dbReference type="RefSeq" id="WP_020336092.1">
    <property type="nucleotide sequence ID" value="NZ_ATFJ01000039.1"/>
</dbReference>
<feature type="signal peptide" evidence="1">
    <location>
        <begin position="1"/>
        <end position="22"/>
    </location>
</feature>
<reference evidence="2 3" key="1">
    <citation type="submission" date="2016-07" db="EMBL/GenBank/DDBJ databases">
        <title>Developing Vibrio natriegens as a novel, fast-growing host for biotechnology.</title>
        <authorList>
            <person name="Weinstock M.T."/>
            <person name="Hesek E.D."/>
            <person name="Wilson C.M."/>
            <person name="Gibson D.G."/>
        </authorList>
    </citation>
    <scope>NUCLEOTIDE SEQUENCE [LARGE SCALE GENOMIC DNA]</scope>
    <source>
        <strain evidence="2 3">ATCC 14048</strain>
    </source>
</reference>
<dbReference type="InterPro" id="IPR052517">
    <property type="entry name" value="GlcG_carb_metab_protein"/>
</dbReference>
<dbReference type="Proteomes" id="UP000092741">
    <property type="component" value="Chromosome 2"/>
</dbReference>
<evidence type="ECO:0000313" key="3">
    <source>
        <dbReference type="Proteomes" id="UP000092741"/>
    </source>
</evidence>
<dbReference type="PANTHER" id="PTHR34309:SF10">
    <property type="entry name" value="SLR1406 PROTEIN"/>
    <property type="match status" value="1"/>
</dbReference>
<dbReference type="GeneID" id="70915491"/>
<dbReference type="Gene3D" id="3.30.450.150">
    <property type="entry name" value="Haem-degrading domain"/>
    <property type="match status" value="1"/>
</dbReference>
<gene>
    <name evidence="2" type="ORF">BA890_17345</name>
</gene>
<evidence type="ECO:0000256" key="1">
    <source>
        <dbReference type="SAM" id="SignalP"/>
    </source>
</evidence>
<evidence type="ECO:0000313" key="2">
    <source>
        <dbReference type="EMBL" id="ANQ14511.1"/>
    </source>
</evidence>
<keyword evidence="3" id="KW-1185">Reference proteome</keyword>
<dbReference type="InterPro" id="IPR038084">
    <property type="entry name" value="PduO/GlcC-like_sf"/>
</dbReference>
<dbReference type="KEGG" id="vna:PN96_21850"/>
<sequence>MNNLKQTALIAALGFLSANALAEDKAATVSMEQISSKSAFILAQETVNQCEAKGYKVSATVVDPSGNVIAQLRSDGAGVHTLDSSRRKAFTSASMRQPTGNLMKLIAEKPIMQPLQNMNENLLFLEGALPIEINGKVVGAIGVGGAPGGHFDAACAEHAIKKVL</sequence>
<organism evidence="2 3">
    <name type="scientific">Vibrio natriegens NBRC 15636 = ATCC 14048 = DSM 759</name>
    <dbReference type="NCBI Taxonomy" id="1219067"/>
    <lineage>
        <taxon>Bacteria</taxon>
        <taxon>Pseudomonadati</taxon>
        <taxon>Pseudomonadota</taxon>
        <taxon>Gammaproteobacteria</taxon>
        <taxon>Vibrionales</taxon>
        <taxon>Vibrionaceae</taxon>
        <taxon>Vibrio</taxon>
    </lineage>
</organism>
<dbReference type="AlphaFoldDB" id="A0AAN1CXR2"/>
<dbReference type="SUPFAM" id="SSF143744">
    <property type="entry name" value="GlcG-like"/>
    <property type="match status" value="1"/>
</dbReference>
<protein>
    <recommendedName>
        <fullName evidence="4">Heme-binding protein</fullName>
    </recommendedName>
</protein>
<feature type="chain" id="PRO_5042955077" description="Heme-binding protein" evidence="1">
    <location>
        <begin position="23"/>
        <end position="164"/>
    </location>
</feature>